<name>L1K0X6_GUITC</name>
<keyword evidence="3" id="KW-1185">Reference proteome</keyword>
<proteinExistence type="predicted"/>
<dbReference type="AlphaFoldDB" id="L1K0X6"/>
<protein>
    <recommendedName>
        <fullName evidence="4">Methyltransferase type 11 domain-containing protein</fullName>
    </recommendedName>
</protein>
<gene>
    <name evidence="1" type="ORF">GUITHDRAFT_160854</name>
</gene>
<reference evidence="2" key="3">
    <citation type="submission" date="2016-03" db="UniProtKB">
        <authorList>
            <consortium name="EnsemblProtists"/>
        </authorList>
    </citation>
    <scope>IDENTIFICATION</scope>
</reference>
<reference evidence="3" key="2">
    <citation type="submission" date="2012-11" db="EMBL/GenBank/DDBJ databases">
        <authorList>
            <person name="Kuo A."/>
            <person name="Curtis B.A."/>
            <person name="Tanifuji G."/>
            <person name="Burki F."/>
            <person name="Gruber A."/>
            <person name="Irimia M."/>
            <person name="Maruyama S."/>
            <person name="Arias M.C."/>
            <person name="Ball S.G."/>
            <person name="Gile G.H."/>
            <person name="Hirakawa Y."/>
            <person name="Hopkins J.F."/>
            <person name="Rensing S.A."/>
            <person name="Schmutz J."/>
            <person name="Symeonidi A."/>
            <person name="Elias M."/>
            <person name="Eveleigh R.J."/>
            <person name="Herman E.K."/>
            <person name="Klute M.J."/>
            <person name="Nakayama T."/>
            <person name="Obornik M."/>
            <person name="Reyes-Prieto A."/>
            <person name="Armbrust E.V."/>
            <person name="Aves S.J."/>
            <person name="Beiko R.G."/>
            <person name="Coutinho P."/>
            <person name="Dacks J.B."/>
            <person name="Durnford D.G."/>
            <person name="Fast N.M."/>
            <person name="Green B.R."/>
            <person name="Grisdale C."/>
            <person name="Hempe F."/>
            <person name="Henrissat B."/>
            <person name="Hoppner M.P."/>
            <person name="Ishida K.-I."/>
            <person name="Kim E."/>
            <person name="Koreny L."/>
            <person name="Kroth P.G."/>
            <person name="Liu Y."/>
            <person name="Malik S.-B."/>
            <person name="Maier U.G."/>
            <person name="McRose D."/>
            <person name="Mock T."/>
            <person name="Neilson J.A."/>
            <person name="Onodera N.T."/>
            <person name="Poole A.M."/>
            <person name="Pritham E.J."/>
            <person name="Richards T.A."/>
            <person name="Rocap G."/>
            <person name="Roy S.W."/>
            <person name="Sarai C."/>
            <person name="Schaack S."/>
            <person name="Shirato S."/>
            <person name="Slamovits C.H."/>
            <person name="Spencer D.F."/>
            <person name="Suzuki S."/>
            <person name="Worden A.Z."/>
            <person name="Zauner S."/>
            <person name="Barry K."/>
            <person name="Bell C."/>
            <person name="Bharti A.K."/>
            <person name="Crow J.A."/>
            <person name="Grimwood J."/>
            <person name="Kramer R."/>
            <person name="Lindquist E."/>
            <person name="Lucas S."/>
            <person name="Salamov A."/>
            <person name="McFadden G.I."/>
            <person name="Lane C.E."/>
            <person name="Keeling P.J."/>
            <person name="Gray M.W."/>
            <person name="Grigoriev I.V."/>
            <person name="Archibald J.M."/>
        </authorList>
    </citation>
    <scope>NUCLEOTIDE SEQUENCE</scope>
    <source>
        <strain evidence="3">CCMP2712</strain>
    </source>
</reference>
<evidence type="ECO:0008006" key="4">
    <source>
        <dbReference type="Google" id="ProtNLM"/>
    </source>
</evidence>
<dbReference type="RefSeq" id="XP_005841232.1">
    <property type="nucleotide sequence ID" value="XM_005841175.1"/>
</dbReference>
<reference evidence="1 3" key="1">
    <citation type="journal article" date="2012" name="Nature">
        <title>Algal genomes reveal evolutionary mosaicism and the fate of nucleomorphs.</title>
        <authorList>
            <consortium name="DOE Joint Genome Institute"/>
            <person name="Curtis B.A."/>
            <person name="Tanifuji G."/>
            <person name="Burki F."/>
            <person name="Gruber A."/>
            <person name="Irimia M."/>
            <person name="Maruyama S."/>
            <person name="Arias M.C."/>
            <person name="Ball S.G."/>
            <person name="Gile G.H."/>
            <person name="Hirakawa Y."/>
            <person name="Hopkins J.F."/>
            <person name="Kuo A."/>
            <person name="Rensing S.A."/>
            <person name="Schmutz J."/>
            <person name="Symeonidi A."/>
            <person name="Elias M."/>
            <person name="Eveleigh R.J."/>
            <person name="Herman E.K."/>
            <person name="Klute M.J."/>
            <person name="Nakayama T."/>
            <person name="Obornik M."/>
            <person name="Reyes-Prieto A."/>
            <person name="Armbrust E.V."/>
            <person name="Aves S.J."/>
            <person name="Beiko R.G."/>
            <person name="Coutinho P."/>
            <person name="Dacks J.B."/>
            <person name="Durnford D.G."/>
            <person name="Fast N.M."/>
            <person name="Green B.R."/>
            <person name="Grisdale C.J."/>
            <person name="Hempel F."/>
            <person name="Henrissat B."/>
            <person name="Hoppner M.P."/>
            <person name="Ishida K."/>
            <person name="Kim E."/>
            <person name="Koreny L."/>
            <person name="Kroth P.G."/>
            <person name="Liu Y."/>
            <person name="Malik S.B."/>
            <person name="Maier U.G."/>
            <person name="McRose D."/>
            <person name="Mock T."/>
            <person name="Neilson J.A."/>
            <person name="Onodera N.T."/>
            <person name="Poole A.M."/>
            <person name="Pritham E.J."/>
            <person name="Richards T.A."/>
            <person name="Rocap G."/>
            <person name="Roy S.W."/>
            <person name="Sarai C."/>
            <person name="Schaack S."/>
            <person name="Shirato S."/>
            <person name="Slamovits C.H."/>
            <person name="Spencer D.F."/>
            <person name="Suzuki S."/>
            <person name="Worden A.Z."/>
            <person name="Zauner S."/>
            <person name="Barry K."/>
            <person name="Bell C."/>
            <person name="Bharti A.K."/>
            <person name="Crow J.A."/>
            <person name="Grimwood J."/>
            <person name="Kramer R."/>
            <person name="Lindquist E."/>
            <person name="Lucas S."/>
            <person name="Salamov A."/>
            <person name="McFadden G.I."/>
            <person name="Lane C.E."/>
            <person name="Keeling P.J."/>
            <person name="Gray M.W."/>
            <person name="Grigoriev I.V."/>
            <person name="Archibald J.M."/>
        </authorList>
    </citation>
    <scope>NUCLEOTIDE SEQUENCE</scope>
    <source>
        <strain evidence="1 3">CCMP2712</strain>
    </source>
</reference>
<dbReference type="EMBL" id="JH992968">
    <property type="protein sequence ID" value="EKX54252.1"/>
    <property type="molecule type" value="Genomic_DNA"/>
</dbReference>
<accession>L1K0X6</accession>
<dbReference type="Gene3D" id="3.40.50.150">
    <property type="entry name" value="Vaccinia Virus protein VP39"/>
    <property type="match status" value="1"/>
</dbReference>
<dbReference type="PaxDb" id="55529-EKX54252"/>
<dbReference type="Proteomes" id="UP000011087">
    <property type="component" value="Unassembled WGS sequence"/>
</dbReference>
<evidence type="ECO:0000313" key="3">
    <source>
        <dbReference type="Proteomes" id="UP000011087"/>
    </source>
</evidence>
<evidence type="ECO:0000313" key="1">
    <source>
        <dbReference type="EMBL" id="EKX54252.1"/>
    </source>
</evidence>
<dbReference type="KEGG" id="gtt:GUITHDRAFT_160854"/>
<dbReference type="SUPFAM" id="SSF53335">
    <property type="entry name" value="S-adenosyl-L-methionine-dependent methyltransferases"/>
    <property type="match status" value="1"/>
</dbReference>
<dbReference type="HOGENOM" id="CLU_089133_0_0_1"/>
<organism evidence="1">
    <name type="scientific">Guillardia theta (strain CCMP2712)</name>
    <name type="common">Cryptophyte</name>
    <dbReference type="NCBI Taxonomy" id="905079"/>
    <lineage>
        <taxon>Eukaryota</taxon>
        <taxon>Cryptophyceae</taxon>
        <taxon>Pyrenomonadales</taxon>
        <taxon>Geminigeraceae</taxon>
        <taxon>Guillardia</taxon>
    </lineage>
</organism>
<evidence type="ECO:0000313" key="2">
    <source>
        <dbReference type="EnsemblProtists" id="EKX54252"/>
    </source>
</evidence>
<dbReference type="EnsemblProtists" id="EKX54252">
    <property type="protein sequence ID" value="EKX54252"/>
    <property type="gene ID" value="GUITHDRAFT_160854"/>
</dbReference>
<dbReference type="InterPro" id="IPR029063">
    <property type="entry name" value="SAM-dependent_MTases_sf"/>
</dbReference>
<sequence>MQATLQHRGVDLLAMARVAGLQTCEEMLRSWINDTEEAGDLLVKYLEGKVKLQVESEPTREGGGEVSNKLIQHAGSLDATGSPRITRLHVGGVEQRKGWSILNTVPGPNVDIVGSCTDLSFIPSATVQEVYSSHCFEHLGYNSCGQLLSALREVHRILVPGGCFKCSVPDLSVLCSLFANPPAISYYDQSIVPSGVNPVRWQVMRMIYGGQMDAWDFHKVGFDRGILESFLRSAGFLDVEQVENFELFNDTSKMRFLGIPISLNVIAWKQKSL</sequence>
<dbReference type="OrthoDB" id="421121at2759"/>
<dbReference type="GeneID" id="17310662"/>